<feature type="compositionally biased region" description="Basic and acidic residues" evidence="11">
    <location>
        <begin position="360"/>
        <end position="370"/>
    </location>
</feature>
<dbReference type="EMBL" id="BQKI01000006">
    <property type="protein sequence ID" value="GJM96775.1"/>
    <property type="molecule type" value="Genomic_DNA"/>
</dbReference>
<keyword evidence="8 12" id="KW-0472">Membrane</keyword>
<protein>
    <recommendedName>
        <fullName evidence="18">Protein kinase domain-containing protein</fullName>
    </recommendedName>
</protein>
<evidence type="ECO:0000256" key="6">
    <source>
        <dbReference type="ARBA" id="ARBA00022840"/>
    </source>
</evidence>
<organism evidence="16 17">
    <name type="scientific">Eleusine coracana subsp. coracana</name>
    <dbReference type="NCBI Taxonomy" id="191504"/>
    <lineage>
        <taxon>Eukaryota</taxon>
        <taxon>Viridiplantae</taxon>
        <taxon>Streptophyta</taxon>
        <taxon>Embryophyta</taxon>
        <taxon>Tracheophyta</taxon>
        <taxon>Spermatophyta</taxon>
        <taxon>Magnoliopsida</taxon>
        <taxon>Liliopsida</taxon>
        <taxon>Poales</taxon>
        <taxon>Poaceae</taxon>
        <taxon>PACMAD clade</taxon>
        <taxon>Chloridoideae</taxon>
        <taxon>Cynodonteae</taxon>
        <taxon>Eleusininae</taxon>
        <taxon>Eleusine</taxon>
    </lineage>
</organism>
<feature type="domain" description="Protein kinase" evidence="14">
    <location>
        <begin position="417"/>
        <end position="745"/>
    </location>
</feature>
<feature type="chain" id="PRO_5043921335" description="Protein kinase domain-containing protein" evidence="13">
    <location>
        <begin position="27"/>
        <end position="745"/>
    </location>
</feature>
<dbReference type="AlphaFoldDB" id="A0AAV5CFB3"/>
<feature type="region of interest" description="Disordered" evidence="11">
    <location>
        <begin position="355"/>
        <end position="395"/>
    </location>
</feature>
<keyword evidence="3 12" id="KW-0812">Transmembrane</keyword>
<dbReference type="InterPro" id="IPR050647">
    <property type="entry name" value="Plant_LRR-RLKs"/>
</dbReference>
<dbReference type="Proteomes" id="UP001054889">
    <property type="component" value="Unassembled WGS sequence"/>
</dbReference>
<keyword evidence="5" id="KW-0547">Nucleotide-binding</keyword>
<evidence type="ECO:0000256" key="5">
    <source>
        <dbReference type="ARBA" id="ARBA00022741"/>
    </source>
</evidence>
<dbReference type="PANTHER" id="PTHR48056:SF81">
    <property type="entry name" value="RECEPTOR PROTEIN-TYROSINE KINASE CEPR1"/>
    <property type="match status" value="1"/>
</dbReference>
<name>A0AAV5CFB3_ELECO</name>
<keyword evidence="10" id="KW-0325">Glycoprotein</keyword>
<keyword evidence="6" id="KW-0067">ATP-binding</keyword>
<feature type="signal peptide" evidence="13">
    <location>
        <begin position="1"/>
        <end position="26"/>
    </location>
</feature>
<evidence type="ECO:0000256" key="12">
    <source>
        <dbReference type="SAM" id="Phobius"/>
    </source>
</evidence>
<dbReference type="Gene3D" id="1.10.510.10">
    <property type="entry name" value="Transferase(Phosphotransferase) domain 1"/>
    <property type="match status" value="2"/>
</dbReference>
<feature type="compositionally biased region" description="Polar residues" evidence="11">
    <location>
        <begin position="703"/>
        <end position="713"/>
    </location>
</feature>
<dbReference type="GO" id="GO:0016020">
    <property type="term" value="C:membrane"/>
    <property type="evidence" value="ECO:0007669"/>
    <property type="project" value="UniProtKB-SubCell"/>
</dbReference>
<evidence type="ECO:0000259" key="15">
    <source>
        <dbReference type="PROSITE" id="PS50206"/>
    </source>
</evidence>
<sequence>MLPRRPPVAGLALFAILLHAAAVALGQQQPPPLARQDFAALYGLRASLGVTARDWPLRADPCALWTGVGCRAGRVTELRLAGVRRTRAGARRASFAVDSVRGLTALEAFNASGFPLPGGIPEWFGRGLPPSLSVVDLRSAQVDGELPADLGMSGNLTTLLLSGNSLSGPIPASLFSVIGLRYLDLSSNNLTGELPNASFSGSQGAGVLFNVSGNSLYGSIGDAVGSLKKRFWVVDVSTNYFDQVVGIGSGNGTDGIVNLKMNCLSGIASQRIRADCETFYQRNGVRLVEVPEPSTPLPLPEPHPPLVLLMPSPSPDRRGPKLKYVLAGALGSAAFVVVIGLIALVFCLMRRGGTRKPRTRGMEQNEDGIRSGRRSSSVNPVTMSPTGSPGANGSPKGFPTIIDDFTYEQLHHAAGGFGDDNLVKRGHSGDIYHGILESGFQVVIKKIDLKGSRKSQGELSFLTKNSHARIIPLLGHLAKYDEQLLVYKHMPKGDLTTALHKKPVEVEEGLPSLDWITRLKIATGVAEALCFLHDECNPPLVHRSLDKNISGPPASRAYDVYCFGKVLLELITGNFGVSGSNDATSDEWLVRTLGYIDANDKESVSSIVDPSLIVDEDHLEEVWAVAIVAKTCLNPKPSRRPIARYILKALENPLRVIREREDLHSNSSRLRSTSSRSSWRFAFHGNLYHSWEVIPTSGRAPTCRNTAKSQGTEGSDREEDDSFSFKRASREGFLDPIELEDDDVV</sequence>
<evidence type="ECO:0000256" key="1">
    <source>
        <dbReference type="ARBA" id="ARBA00004370"/>
    </source>
</evidence>
<dbReference type="PROSITE" id="PS50011">
    <property type="entry name" value="PROTEIN_KINASE_DOM"/>
    <property type="match status" value="1"/>
</dbReference>
<keyword evidence="9" id="KW-0675">Receptor</keyword>
<dbReference type="SUPFAM" id="SSF52058">
    <property type="entry name" value="L domain-like"/>
    <property type="match status" value="1"/>
</dbReference>
<evidence type="ECO:0000256" key="4">
    <source>
        <dbReference type="ARBA" id="ARBA00022737"/>
    </source>
</evidence>
<accession>A0AAV5CFB3</accession>
<keyword evidence="2" id="KW-0433">Leucine-rich repeat</keyword>
<evidence type="ECO:0000256" key="11">
    <source>
        <dbReference type="SAM" id="MobiDB-lite"/>
    </source>
</evidence>
<evidence type="ECO:0000313" key="16">
    <source>
        <dbReference type="EMBL" id="GJM96775.1"/>
    </source>
</evidence>
<dbReference type="PANTHER" id="PTHR48056">
    <property type="entry name" value="LRR RECEPTOR-LIKE SERINE/THREONINE-PROTEIN KINASE-RELATED"/>
    <property type="match status" value="1"/>
</dbReference>
<keyword evidence="4" id="KW-0677">Repeat</keyword>
<dbReference type="GO" id="GO:0033612">
    <property type="term" value="F:receptor serine/threonine kinase binding"/>
    <property type="evidence" value="ECO:0007669"/>
    <property type="project" value="TreeGrafter"/>
</dbReference>
<dbReference type="GO" id="GO:0004672">
    <property type="term" value="F:protein kinase activity"/>
    <property type="evidence" value="ECO:0007669"/>
    <property type="project" value="InterPro"/>
</dbReference>
<dbReference type="InterPro" id="IPR000719">
    <property type="entry name" value="Prot_kinase_dom"/>
</dbReference>
<proteinExistence type="predicted"/>
<evidence type="ECO:0000256" key="13">
    <source>
        <dbReference type="SAM" id="SignalP"/>
    </source>
</evidence>
<reference evidence="16" key="2">
    <citation type="submission" date="2021-12" db="EMBL/GenBank/DDBJ databases">
        <title>Resequencing data analysis of finger millet.</title>
        <authorList>
            <person name="Hatakeyama M."/>
            <person name="Aluri S."/>
            <person name="Balachadran M.T."/>
            <person name="Sivarajan S.R."/>
            <person name="Poveda L."/>
            <person name="Shimizu-Inatsugi R."/>
            <person name="Schlapbach R."/>
            <person name="Sreeman S.M."/>
            <person name="Shimizu K.K."/>
        </authorList>
    </citation>
    <scope>NUCLEOTIDE SEQUENCE</scope>
</reference>
<evidence type="ECO:0000256" key="8">
    <source>
        <dbReference type="ARBA" id="ARBA00023136"/>
    </source>
</evidence>
<feature type="domain" description="Rhodanese" evidence="15">
    <location>
        <begin position="100"/>
        <end position="132"/>
    </location>
</feature>
<evidence type="ECO:0000256" key="9">
    <source>
        <dbReference type="ARBA" id="ARBA00023170"/>
    </source>
</evidence>
<dbReference type="SUPFAM" id="SSF56112">
    <property type="entry name" value="Protein kinase-like (PK-like)"/>
    <property type="match status" value="1"/>
</dbReference>
<feature type="transmembrane region" description="Helical" evidence="12">
    <location>
        <begin position="324"/>
        <end position="348"/>
    </location>
</feature>
<keyword evidence="13" id="KW-0732">Signal</keyword>
<dbReference type="InterPro" id="IPR011009">
    <property type="entry name" value="Kinase-like_dom_sf"/>
</dbReference>
<dbReference type="InterPro" id="IPR001763">
    <property type="entry name" value="Rhodanese-like_dom"/>
</dbReference>
<feature type="compositionally biased region" description="Polar residues" evidence="11">
    <location>
        <begin position="374"/>
        <end position="391"/>
    </location>
</feature>
<evidence type="ECO:0000256" key="2">
    <source>
        <dbReference type="ARBA" id="ARBA00022614"/>
    </source>
</evidence>
<evidence type="ECO:0008006" key="18">
    <source>
        <dbReference type="Google" id="ProtNLM"/>
    </source>
</evidence>
<reference evidence="16" key="1">
    <citation type="journal article" date="2018" name="DNA Res.">
        <title>Multiple hybrid de novo genome assembly of finger millet, an orphan allotetraploid crop.</title>
        <authorList>
            <person name="Hatakeyama M."/>
            <person name="Aluri S."/>
            <person name="Balachadran M.T."/>
            <person name="Sivarajan S.R."/>
            <person name="Patrignani A."/>
            <person name="Gruter S."/>
            <person name="Poveda L."/>
            <person name="Shimizu-Inatsugi R."/>
            <person name="Baeten J."/>
            <person name="Francoijs K.J."/>
            <person name="Nataraja K.N."/>
            <person name="Reddy Y.A.N."/>
            <person name="Phadnis S."/>
            <person name="Ravikumar R.L."/>
            <person name="Schlapbach R."/>
            <person name="Sreeman S.M."/>
            <person name="Shimizu K.K."/>
        </authorList>
    </citation>
    <scope>NUCLEOTIDE SEQUENCE</scope>
</reference>
<keyword evidence="17" id="KW-1185">Reference proteome</keyword>
<evidence type="ECO:0000256" key="3">
    <source>
        <dbReference type="ARBA" id="ARBA00022692"/>
    </source>
</evidence>
<evidence type="ECO:0000259" key="14">
    <source>
        <dbReference type="PROSITE" id="PS50011"/>
    </source>
</evidence>
<dbReference type="InterPro" id="IPR032675">
    <property type="entry name" value="LRR_dom_sf"/>
</dbReference>
<evidence type="ECO:0000313" key="17">
    <source>
        <dbReference type="Proteomes" id="UP001054889"/>
    </source>
</evidence>
<dbReference type="InterPro" id="IPR001245">
    <property type="entry name" value="Ser-Thr/Tyr_kinase_cat_dom"/>
</dbReference>
<dbReference type="Gene3D" id="3.30.200.20">
    <property type="entry name" value="Phosphorylase Kinase, domain 1"/>
    <property type="match status" value="1"/>
</dbReference>
<dbReference type="Pfam" id="PF07714">
    <property type="entry name" value="PK_Tyr_Ser-Thr"/>
    <property type="match status" value="1"/>
</dbReference>
<feature type="region of interest" description="Disordered" evidence="11">
    <location>
        <begin position="699"/>
        <end position="729"/>
    </location>
</feature>
<dbReference type="PROSITE" id="PS51450">
    <property type="entry name" value="LRR"/>
    <property type="match status" value="1"/>
</dbReference>
<dbReference type="Pfam" id="PF00560">
    <property type="entry name" value="LRR_1"/>
    <property type="match status" value="2"/>
</dbReference>
<keyword evidence="7 12" id="KW-1133">Transmembrane helix</keyword>
<comment type="caution">
    <text evidence="16">The sequence shown here is derived from an EMBL/GenBank/DDBJ whole genome shotgun (WGS) entry which is preliminary data.</text>
</comment>
<dbReference type="FunFam" id="3.30.200.20:FF:000433">
    <property type="entry name" value="Predicted protein"/>
    <property type="match status" value="1"/>
</dbReference>
<gene>
    <name evidence="16" type="primary">ga13640</name>
    <name evidence="16" type="ORF">PR202_ga13640</name>
</gene>
<evidence type="ECO:0000256" key="7">
    <source>
        <dbReference type="ARBA" id="ARBA00022989"/>
    </source>
</evidence>
<dbReference type="GO" id="GO:0005524">
    <property type="term" value="F:ATP binding"/>
    <property type="evidence" value="ECO:0007669"/>
    <property type="project" value="InterPro"/>
</dbReference>
<dbReference type="InterPro" id="IPR001611">
    <property type="entry name" value="Leu-rich_rpt"/>
</dbReference>
<evidence type="ECO:0000256" key="10">
    <source>
        <dbReference type="ARBA" id="ARBA00023180"/>
    </source>
</evidence>
<dbReference type="Gene3D" id="3.80.10.10">
    <property type="entry name" value="Ribonuclease Inhibitor"/>
    <property type="match status" value="1"/>
</dbReference>
<comment type="subcellular location">
    <subcellularLocation>
        <location evidence="1">Membrane</location>
    </subcellularLocation>
</comment>
<dbReference type="PROSITE" id="PS50206">
    <property type="entry name" value="RHODANESE_3"/>
    <property type="match status" value="1"/>
</dbReference>